<sequence>MTVYNKATINIYLHPPVSVHLSRFRFPNPTHCNRDVHFLPLFGFLLSFLLLLYTIQLITEVYTFFSGFLFLSLHNSTCNRGIYFLPLWISVFFSLHNSTCNRDICFLLWFPFFFKRRLNPQRITFSASSICTHLQTLQFGILEQEYFLYFLSGVAWVELDKFHHIQMRLMFPFINYQRFGFRSCLFQVKIVTDSRFHISSSLTPQRYNFLLLPSRLSFPDDKIDYFYTIRSIHSYISSIHLVRASHLPAFFFLSRFFCLQLQQLKSPLPFV</sequence>
<evidence type="ECO:0000313" key="2">
    <source>
        <dbReference type="EMBL" id="CAE1309023.1"/>
    </source>
</evidence>
<dbReference type="Proteomes" id="UP000597762">
    <property type="component" value="Unassembled WGS sequence"/>
</dbReference>
<keyword evidence="1" id="KW-0812">Transmembrane</keyword>
<protein>
    <submittedName>
        <fullName evidence="2">Uncharacterized protein</fullName>
    </submittedName>
</protein>
<evidence type="ECO:0000313" key="3">
    <source>
        <dbReference type="Proteomes" id="UP000597762"/>
    </source>
</evidence>
<evidence type="ECO:0000256" key="1">
    <source>
        <dbReference type="SAM" id="Phobius"/>
    </source>
</evidence>
<reference evidence="2" key="1">
    <citation type="submission" date="2021-01" db="EMBL/GenBank/DDBJ databases">
        <authorList>
            <person name="Li R."/>
            <person name="Bekaert M."/>
        </authorList>
    </citation>
    <scope>NUCLEOTIDE SEQUENCE</scope>
    <source>
        <strain evidence="2">Farmed</strain>
    </source>
</reference>
<proteinExistence type="predicted"/>
<name>A0A812DUS4_ACAPH</name>
<organism evidence="2 3">
    <name type="scientific">Acanthosepion pharaonis</name>
    <name type="common">Pharaoh cuttlefish</name>
    <name type="synonym">Sepia pharaonis</name>
    <dbReference type="NCBI Taxonomy" id="158019"/>
    <lineage>
        <taxon>Eukaryota</taxon>
        <taxon>Metazoa</taxon>
        <taxon>Spiralia</taxon>
        <taxon>Lophotrochozoa</taxon>
        <taxon>Mollusca</taxon>
        <taxon>Cephalopoda</taxon>
        <taxon>Coleoidea</taxon>
        <taxon>Decapodiformes</taxon>
        <taxon>Sepiida</taxon>
        <taxon>Sepiina</taxon>
        <taxon>Sepiidae</taxon>
        <taxon>Acanthosepion</taxon>
    </lineage>
</organism>
<accession>A0A812DUS4</accession>
<feature type="transmembrane region" description="Helical" evidence="1">
    <location>
        <begin position="41"/>
        <end position="65"/>
    </location>
</feature>
<dbReference type="EMBL" id="CAHIKZ030004248">
    <property type="protein sequence ID" value="CAE1309023.1"/>
    <property type="molecule type" value="Genomic_DNA"/>
</dbReference>
<keyword evidence="1" id="KW-1133">Transmembrane helix</keyword>
<keyword evidence="1" id="KW-0472">Membrane</keyword>
<keyword evidence="3" id="KW-1185">Reference proteome</keyword>
<dbReference type="AlphaFoldDB" id="A0A812DUS4"/>
<comment type="caution">
    <text evidence="2">The sequence shown here is derived from an EMBL/GenBank/DDBJ whole genome shotgun (WGS) entry which is preliminary data.</text>
</comment>
<gene>
    <name evidence="2" type="ORF">SPHA_60815</name>
</gene>